<comment type="caution">
    <text evidence="1">The sequence shown here is derived from an EMBL/GenBank/DDBJ whole genome shotgun (WGS) entry which is preliminary data.</text>
</comment>
<dbReference type="Pfam" id="PF11582">
    <property type="entry name" value="DUF3240"/>
    <property type="match status" value="1"/>
</dbReference>
<evidence type="ECO:0000313" key="2">
    <source>
        <dbReference type="Proteomes" id="UP001446205"/>
    </source>
</evidence>
<organism evidence="1 2">
    <name type="scientific">Thermithiobacillus plumbiphilus</name>
    <dbReference type="NCBI Taxonomy" id="1729899"/>
    <lineage>
        <taxon>Bacteria</taxon>
        <taxon>Pseudomonadati</taxon>
        <taxon>Pseudomonadota</taxon>
        <taxon>Acidithiobacillia</taxon>
        <taxon>Acidithiobacillales</taxon>
        <taxon>Thermithiobacillaceae</taxon>
        <taxon>Thermithiobacillus</taxon>
    </lineage>
</organism>
<dbReference type="InterPro" id="IPR021634">
    <property type="entry name" value="DUF3240"/>
</dbReference>
<keyword evidence="2" id="KW-1185">Reference proteome</keyword>
<gene>
    <name evidence="1" type="ORF">WOB96_03600</name>
</gene>
<protein>
    <submittedName>
        <fullName evidence="1">DUF3240 family protein</fullName>
    </submittedName>
</protein>
<dbReference type="Gene3D" id="3.30.70.120">
    <property type="match status" value="1"/>
</dbReference>
<sequence>MSETSYCLTMILAPTLEEQVLDLLLTAPETSAFTSTSVFGHGANPGDLNTAEQVLGRTRQVQVQLILSRQDADALLARLRQQLPGIGIPFWLSPVLERGMI</sequence>
<dbReference type="EMBL" id="JBBPCO010000002">
    <property type="protein sequence ID" value="MEK8088841.1"/>
    <property type="molecule type" value="Genomic_DNA"/>
</dbReference>
<dbReference type="RefSeq" id="WP_341369906.1">
    <property type="nucleotide sequence ID" value="NZ_JBBPCO010000002.1"/>
</dbReference>
<name>A0ABU9D699_9PROT</name>
<dbReference type="InterPro" id="IPR015867">
    <property type="entry name" value="N-reg_PII/ATP_PRibTrfase_C"/>
</dbReference>
<evidence type="ECO:0000313" key="1">
    <source>
        <dbReference type="EMBL" id="MEK8088841.1"/>
    </source>
</evidence>
<accession>A0ABU9D699</accession>
<reference evidence="1 2" key="1">
    <citation type="submission" date="2024-04" db="EMBL/GenBank/DDBJ databases">
        <authorList>
            <person name="Abashina T."/>
            <person name="Shaikin A."/>
        </authorList>
    </citation>
    <scope>NUCLEOTIDE SEQUENCE [LARGE SCALE GENOMIC DNA]</scope>
    <source>
        <strain evidence="1 2">AAFK</strain>
    </source>
</reference>
<dbReference type="Proteomes" id="UP001446205">
    <property type="component" value="Unassembled WGS sequence"/>
</dbReference>
<proteinExistence type="predicted"/>